<dbReference type="SUPFAM" id="SSF53955">
    <property type="entry name" value="Lysozyme-like"/>
    <property type="match status" value="1"/>
</dbReference>
<comment type="similarity">
    <text evidence="8">In the C-terminal section; belongs to the transglycosylase Slt family.</text>
</comment>
<comment type="domain">
    <text evidence="8">The N-terminal domain does not have lytic activity and probably modulates enzymatic activity. The C-terminal domain is the catalytic active domain.</text>
</comment>
<dbReference type="AlphaFoldDB" id="A0A450ZWS0"/>
<dbReference type="PANTHER" id="PTHR35936:SF32">
    <property type="entry name" value="MEMBRANE-BOUND LYTIC MUREIN TRANSGLYCOSYLASE F"/>
    <property type="match status" value="1"/>
</dbReference>
<reference evidence="12" key="1">
    <citation type="submission" date="2019-02" db="EMBL/GenBank/DDBJ databases">
        <authorList>
            <person name="Gruber-Vodicka R. H."/>
            <person name="Seah K. B. B."/>
        </authorList>
    </citation>
    <scope>NUCLEOTIDE SEQUENCE</scope>
    <source>
        <strain evidence="12">BECK_BY1</strain>
        <strain evidence="11">BECK_BY2</strain>
        <strain evidence="10">BECK_BY3</strain>
    </source>
</reference>
<comment type="similarity">
    <text evidence="8">In the N-terminal section; belongs to the bacterial solute-binding protein 3 family.</text>
</comment>
<name>A0A450ZWS0_9GAMM</name>
<dbReference type="GO" id="GO:0008933">
    <property type="term" value="F:peptidoglycan lytic transglycosylase activity"/>
    <property type="evidence" value="ECO:0007669"/>
    <property type="project" value="UniProtKB-UniRule"/>
</dbReference>
<comment type="catalytic activity">
    <reaction evidence="8">
        <text>Exolytic cleavage of the (1-&gt;4)-beta-glycosidic linkage between N-acetylmuramic acid (MurNAc) and N-acetylglucosamine (GlcNAc) residues in peptidoglycan, from either the reducing or the non-reducing ends of the peptidoglycan chains, with concomitant formation of a 1,6-anhydrobond in the MurNAc residue.</text>
        <dbReference type="EC" id="4.2.2.n1"/>
    </reaction>
</comment>
<evidence type="ECO:0000256" key="1">
    <source>
        <dbReference type="ARBA" id="ARBA00007734"/>
    </source>
</evidence>
<keyword evidence="6 8" id="KW-0456">Lyase</keyword>
<dbReference type="PROSITE" id="PS00922">
    <property type="entry name" value="TRANSGLYCOSYLASE"/>
    <property type="match status" value="1"/>
</dbReference>
<dbReference type="EMBL" id="CAADFY010000006">
    <property type="protein sequence ID" value="VFK52237.1"/>
    <property type="molecule type" value="Genomic_DNA"/>
</dbReference>
<keyword evidence="7 8" id="KW-0961">Cell wall biogenesis/degradation</keyword>
<dbReference type="CDD" id="cd01009">
    <property type="entry name" value="PBP2_YfhD_N"/>
    <property type="match status" value="1"/>
</dbReference>
<evidence type="ECO:0000256" key="4">
    <source>
        <dbReference type="ARBA" id="ARBA00023136"/>
    </source>
</evidence>
<dbReference type="Pfam" id="PF01464">
    <property type="entry name" value="SLT"/>
    <property type="match status" value="1"/>
</dbReference>
<sequence length="464" mass="54016">MQIIIVRTIVIILIGFFTMFCSRQQDILEQIKDSGELRIVTRDNLTTCYQGQTGPTGFECTLAQRFADELGVRLKTIMVESDRQAIDIIRRGKGHLIAGLKVTAQHKSLVRFGPSYKQIHQKIIYRRSDKRPRNIQDLAGILVEVARNCECMDVLREIDAKDPDFIWREHSSIDTEELLSLVLQRKIDITVADSHEVDLMKQLYPELGVAFSIGEPQSLAWGFPLGTDDSLYVAADLFFEKIKENGEMADITQRYYGHMKRFNYIESRKFLYHVKFRLPKYREYFKTAAIRHGVDWHLLGAIGYQESHWDPKAVSPTGVRGIMMLTSSTAKQLGVKDRTNEKQSIFGGARYFAYLKEKMPKQIEDPDRTWFALASYNVGFGHLEDARILTQRAGANPNRWDDVREFLPLISKKKWYTRTRYGYARGHEPVQFVRKIRRYYDKLIWLDRPKWKNKNFIIGKGDIK</sequence>
<dbReference type="PANTHER" id="PTHR35936">
    <property type="entry name" value="MEMBRANE-BOUND LYTIC MUREIN TRANSGLYCOSYLASE F"/>
    <property type="match status" value="1"/>
</dbReference>
<evidence type="ECO:0000259" key="9">
    <source>
        <dbReference type="SMART" id="SM00062"/>
    </source>
</evidence>
<feature type="domain" description="Solute-binding protein family 3/N-terminal" evidence="9">
    <location>
        <begin position="36"/>
        <end position="259"/>
    </location>
</feature>
<dbReference type="HAMAP" id="MF_02016">
    <property type="entry name" value="MltF"/>
    <property type="match status" value="1"/>
</dbReference>
<dbReference type="InterPro" id="IPR000189">
    <property type="entry name" value="Transglyc_AS"/>
</dbReference>
<feature type="active site" evidence="8">
    <location>
        <position position="306"/>
    </location>
</feature>
<protein>
    <recommendedName>
        <fullName evidence="8">Membrane-bound lytic murein transglycosylase F</fullName>
        <ecNumber evidence="8">4.2.2.n1</ecNumber>
    </recommendedName>
    <alternativeName>
        <fullName evidence="8">Murein lyase F</fullName>
    </alternativeName>
</protein>
<evidence type="ECO:0000256" key="5">
    <source>
        <dbReference type="ARBA" id="ARBA00023237"/>
    </source>
</evidence>
<keyword evidence="4 8" id="KW-0472">Membrane</keyword>
<evidence type="ECO:0000256" key="2">
    <source>
        <dbReference type="ARBA" id="ARBA00010333"/>
    </source>
</evidence>
<evidence type="ECO:0000256" key="3">
    <source>
        <dbReference type="ARBA" id="ARBA00022729"/>
    </source>
</evidence>
<dbReference type="EC" id="4.2.2.n1" evidence="8"/>
<organism evidence="12">
    <name type="scientific">Candidatus Kentrum sp. TUN</name>
    <dbReference type="NCBI Taxonomy" id="2126343"/>
    <lineage>
        <taxon>Bacteria</taxon>
        <taxon>Pseudomonadati</taxon>
        <taxon>Pseudomonadota</taxon>
        <taxon>Gammaproteobacteria</taxon>
        <taxon>Candidatus Kentrum</taxon>
    </lineage>
</organism>
<comment type="subcellular location">
    <subcellularLocation>
        <location evidence="8">Cell outer membrane</location>
        <topology evidence="8">Peripheral membrane protein</topology>
    </subcellularLocation>
    <text evidence="8">Attached to the inner leaflet of the outer membrane.</text>
</comment>
<dbReference type="CDD" id="cd13403">
    <property type="entry name" value="MLTF-like"/>
    <property type="match status" value="1"/>
</dbReference>
<dbReference type="GO" id="GO:0071555">
    <property type="term" value="P:cell wall organization"/>
    <property type="evidence" value="ECO:0007669"/>
    <property type="project" value="UniProtKB-KW"/>
</dbReference>
<comment type="caution">
    <text evidence="8">Lacks conserved residue(s) required for the propagation of feature annotation.</text>
</comment>
<dbReference type="SUPFAM" id="SSF53850">
    <property type="entry name" value="Periplasmic binding protein-like II"/>
    <property type="match status" value="1"/>
</dbReference>
<proteinExistence type="inferred from homology"/>
<dbReference type="Pfam" id="PF00497">
    <property type="entry name" value="SBP_bac_3"/>
    <property type="match status" value="1"/>
</dbReference>
<evidence type="ECO:0000256" key="7">
    <source>
        <dbReference type="ARBA" id="ARBA00023316"/>
    </source>
</evidence>
<evidence type="ECO:0000313" key="12">
    <source>
        <dbReference type="EMBL" id="VFK58186.1"/>
    </source>
</evidence>
<dbReference type="GO" id="GO:0000270">
    <property type="term" value="P:peptidoglycan metabolic process"/>
    <property type="evidence" value="ECO:0007669"/>
    <property type="project" value="InterPro"/>
</dbReference>
<dbReference type="EMBL" id="CAADFX010000077">
    <property type="protein sequence ID" value="VFK58186.1"/>
    <property type="molecule type" value="Genomic_DNA"/>
</dbReference>
<comment type="function">
    <text evidence="8">Murein-degrading enzyme that degrades murein glycan strands and insoluble, high-molecular weight murein sacculi, with the concomitant formation of a 1,6-anhydromuramoyl product. Lytic transglycosylases (LTs) play an integral role in the metabolism of the peptidoglycan (PG) sacculus. Their lytic action creates space within the PG sacculus to allow for its expansion as well as for the insertion of various structures such as secretion systems and flagella.</text>
</comment>
<evidence type="ECO:0000256" key="6">
    <source>
        <dbReference type="ARBA" id="ARBA00023239"/>
    </source>
</evidence>
<keyword evidence="3 8" id="KW-0732">Signal</keyword>
<keyword evidence="5 8" id="KW-0998">Cell outer membrane</keyword>
<dbReference type="Gene3D" id="1.10.530.10">
    <property type="match status" value="1"/>
</dbReference>
<evidence type="ECO:0000313" key="10">
    <source>
        <dbReference type="EMBL" id="VFK52237.1"/>
    </source>
</evidence>
<dbReference type="GO" id="GO:0016998">
    <property type="term" value="P:cell wall macromolecule catabolic process"/>
    <property type="evidence" value="ECO:0007669"/>
    <property type="project" value="UniProtKB-UniRule"/>
</dbReference>
<accession>A0A450ZWS0</accession>
<dbReference type="InterPro" id="IPR023346">
    <property type="entry name" value="Lysozyme-like_dom_sf"/>
</dbReference>
<dbReference type="SMART" id="SM00062">
    <property type="entry name" value="PBPb"/>
    <property type="match status" value="1"/>
</dbReference>
<evidence type="ECO:0000313" key="11">
    <source>
        <dbReference type="EMBL" id="VFK52436.1"/>
    </source>
</evidence>
<dbReference type="NCBIfam" id="NF008112">
    <property type="entry name" value="PRK10859.1"/>
    <property type="match status" value="1"/>
</dbReference>
<dbReference type="GO" id="GO:0009279">
    <property type="term" value="C:cell outer membrane"/>
    <property type="evidence" value="ECO:0007669"/>
    <property type="project" value="UniProtKB-SubCell"/>
</dbReference>
<comment type="similarity">
    <text evidence="2">Belongs to the bacterial solute-binding protein 3 family.</text>
</comment>
<dbReference type="EMBL" id="CAADFV010000008">
    <property type="protein sequence ID" value="VFK52436.1"/>
    <property type="molecule type" value="Genomic_DNA"/>
</dbReference>
<dbReference type="InterPro" id="IPR023703">
    <property type="entry name" value="MltF"/>
</dbReference>
<dbReference type="InterPro" id="IPR008258">
    <property type="entry name" value="Transglycosylase_SLT_dom_1"/>
</dbReference>
<dbReference type="InterPro" id="IPR001638">
    <property type="entry name" value="Solute-binding_3/MltF_N"/>
</dbReference>
<comment type="similarity">
    <text evidence="1">Belongs to the transglycosylase Slt family.</text>
</comment>
<gene>
    <name evidence="8" type="primary">mltF</name>
    <name evidence="12" type="ORF">BECKTUN1418D_GA0071000_10777</name>
    <name evidence="11" type="ORF">BECKTUN1418E_GA0071001_10086</name>
    <name evidence="10" type="ORF">BECKTUN1418F_GA0071002_10066</name>
</gene>
<feature type="region of interest" description="LT domain" evidence="8">
    <location>
        <begin position="260"/>
        <end position="464"/>
    </location>
</feature>
<evidence type="ECO:0000256" key="8">
    <source>
        <dbReference type="HAMAP-Rule" id="MF_02016"/>
    </source>
</evidence>
<dbReference type="Gene3D" id="3.40.190.10">
    <property type="entry name" value="Periplasmic binding protein-like II"/>
    <property type="match status" value="2"/>
</dbReference>